<evidence type="ECO:0000313" key="3">
    <source>
        <dbReference type="EMBL" id="SFI92393.1"/>
    </source>
</evidence>
<dbReference type="PANTHER" id="PTHR21600:SF89">
    <property type="entry name" value="RIBOSOMAL LARGE SUBUNIT PSEUDOURIDINE SYNTHASE A"/>
    <property type="match status" value="1"/>
</dbReference>
<dbReference type="InterPro" id="IPR050188">
    <property type="entry name" value="RluA_PseudoU_synthase"/>
</dbReference>
<dbReference type="InterPro" id="IPR006224">
    <property type="entry name" value="PsdUridine_synth_RluA-like_CS"/>
</dbReference>
<dbReference type="PROSITE" id="PS01129">
    <property type="entry name" value="PSI_RLU"/>
    <property type="match status" value="1"/>
</dbReference>
<sequence length="463" mass="51931">MFPPFPQESARHYCQKLISLIEKGEVELVQCGRLSEERKGQGVMIGALVCWQKSEKTGRRVVLYAVSGNNKQLKITRPSYSPFVEKSIFVPSIVSSDKIDSALEENDLEIHKLTEQINKLTLVNKTSEERKQLINQRTRLTDESLKKVFNLYKFKQYDGKSISLNKIITQHGNHLPPTGTGDCCAPKLLSYAFAHGLEPVSMDEVYYGCDTKNKQNGVSYPPCDERCGFILPSILGLEILYRDNDIVVVNKPSGLLSVPGKGEEKQDCVEARVCRLFPEAPKQCAAHRLDMETSGILICALNAEAHRKLNEQFASGLIHKKYIALLDGVLHGKPEGRTELPFRLDPDNRPHQIYDKINGKLGITEWRKIGVEQVNSPVTEQSRSDRPRKFTRIEFSPLTGRTHQLRLAASCPVELGGLGIPIAGDSLYGTCKKGERLMLHAKEITFRQPVSGELIHIICEPPF</sequence>
<dbReference type="Proteomes" id="UP000182737">
    <property type="component" value="Unassembled WGS sequence"/>
</dbReference>
<evidence type="ECO:0000256" key="1">
    <source>
        <dbReference type="SAM" id="Coils"/>
    </source>
</evidence>
<feature type="coiled-coil region" evidence="1">
    <location>
        <begin position="110"/>
        <end position="143"/>
    </location>
</feature>
<dbReference type="Pfam" id="PF00849">
    <property type="entry name" value="PseudoU_synth_2"/>
    <property type="match status" value="1"/>
</dbReference>
<accession>A0A1I3M5Z2</accession>
<dbReference type="EMBL" id="FORI01000008">
    <property type="protein sequence ID" value="SFI92393.1"/>
    <property type="molecule type" value="Genomic_DNA"/>
</dbReference>
<dbReference type="PANTHER" id="PTHR21600">
    <property type="entry name" value="MITOCHONDRIAL RNA PSEUDOURIDINE SYNTHASE"/>
    <property type="match status" value="1"/>
</dbReference>
<feature type="domain" description="Pseudouridine synthase RsuA/RluA-like" evidence="2">
    <location>
        <begin position="245"/>
        <end position="407"/>
    </location>
</feature>
<protein>
    <submittedName>
        <fullName evidence="3">tRNA pseudouridine32 synthase / 23S rRNA pseudouridine746 synthase</fullName>
    </submittedName>
</protein>
<dbReference type="InterPro" id="IPR020103">
    <property type="entry name" value="PsdUridine_synth_cat_dom_sf"/>
</dbReference>
<dbReference type="CDD" id="cd02869">
    <property type="entry name" value="PseudoU_synth_RluA_like"/>
    <property type="match status" value="1"/>
</dbReference>
<dbReference type="OrthoDB" id="305739at2"/>
<dbReference type="AlphaFoldDB" id="A0A1I3M5Z2"/>
<proteinExistence type="predicted"/>
<dbReference type="GO" id="GO:0140098">
    <property type="term" value="F:catalytic activity, acting on RNA"/>
    <property type="evidence" value="ECO:0007669"/>
    <property type="project" value="UniProtKB-ARBA"/>
</dbReference>
<dbReference type="RefSeq" id="WP_074932667.1">
    <property type="nucleotide sequence ID" value="NZ_FORI01000008.1"/>
</dbReference>
<dbReference type="GO" id="GO:0003723">
    <property type="term" value="F:RNA binding"/>
    <property type="evidence" value="ECO:0007669"/>
    <property type="project" value="InterPro"/>
</dbReference>
<name>A0A1I3M5Z2_9SPIR</name>
<dbReference type="SUPFAM" id="SSF55120">
    <property type="entry name" value="Pseudouridine synthase"/>
    <property type="match status" value="1"/>
</dbReference>
<reference evidence="4" key="1">
    <citation type="submission" date="2016-10" db="EMBL/GenBank/DDBJ databases">
        <authorList>
            <person name="Varghese N."/>
            <person name="Submissions S."/>
        </authorList>
    </citation>
    <scope>NUCLEOTIDE SEQUENCE [LARGE SCALE GENOMIC DNA]</scope>
    <source>
        <strain evidence="4">XBD1002</strain>
    </source>
</reference>
<keyword evidence="4" id="KW-1185">Reference proteome</keyword>
<evidence type="ECO:0000313" key="4">
    <source>
        <dbReference type="Proteomes" id="UP000182737"/>
    </source>
</evidence>
<evidence type="ECO:0000259" key="2">
    <source>
        <dbReference type="Pfam" id="PF00849"/>
    </source>
</evidence>
<organism evidence="3 4">
    <name type="scientific">Treponema bryantii</name>
    <dbReference type="NCBI Taxonomy" id="163"/>
    <lineage>
        <taxon>Bacteria</taxon>
        <taxon>Pseudomonadati</taxon>
        <taxon>Spirochaetota</taxon>
        <taxon>Spirochaetia</taxon>
        <taxon>Spirochaetales</taxon>
        <taxon>Treponemataceae</taxon>
        <taxon>Treponema</taxon>
    </lineage>
</organism>
<dbReference type="GO" id="GO:0000455">
    <property type="term" value="P:enzyme-directed rRNA pseudouridine synthesis"/>
    <property type="evidence" value="ECO:0007669"/>
    <property type="project" value="TreeGrafter"/>
</dbReference>
<dbReference type="Gene3D" id="3.30.2350.10">
    <property type="entry name" value="Pseudouridine synthase"/>
    <property type="match status" value="1"/>
</dbReference>
<dbReference type="InterPro" id="IPR006145">
    <property type="entry name" value="PsdUridine_synth_RsuA/RluA"/>
</dbReference>
<keyword evidence="1" id="KW-0175">Coiled coil</keyword>
<dbReference type="GO" id="GO:0009982">
    <property type="term" value="F:pseudouridine synthase activity"/>
    <property type="evidence" value="ECO:0007669"/>
    <property type="project" value="InterPro"/>
</dbReference>
<gene>
    <name evidence="3" type="ORF">SAMN04487775_10869</name>
</gene>